<keyword evidence="8 18" id="KW-0274">FAD</keyword>
<dbReference type="InterPro" id="IPR003952">
    <property type="entry name" value="FRD_SDH_FAD_BS"/>
</dbReference>
<evidence type="ECO:0000313" key="24">
    <source>
        <dbReference type="Proteomes" id="UP001465755"/>
    </source>
</evidence>
<evidence type="ECO:0000256" key="19">
    <source>
        <dbReference type="PIRSR" id="PIRSR611281-4"/>
    </source>
</evidence>
<comment type="cofactor">
    <cofactor evidence="18">
        <name>FAD</name>
        <dbReference type="ChEBI" id="CHEBI:57692"/>
    </cofactor>
    <text evidence="18">Flavinylated by SdhE, about 5% flavinylation occurs in the absence of SdhE.</text>
</comment>
<evidence type="ECO:0000256" key="6">
    <source>
        <dbReference type="ARBA" id="ARBA00022630"/>
    </source>
</evidence>
<evidence type="ECO:0000256" key="11">
    <source>
        <dbReference type="ARBA" id="ARBA00023002"/>
    </source>
</evidence>
<dbReference type="Pfam" id="PF02910">
    <property type="entry name" value="Succ_DH_flav_C"/>
    <property type="match status" value="1"/>
</dbReference>
<dbReference type="SUPFAM" id="SSF46977">
    <property type="entry name" value="Succinate dehydrogenase/fumarate reductase flavoprotein C-terminal domain"/>
    <property type="match status" value="1"/>
</dbReference>
<evidence type="ECO:0000313" key="23">
    <source>
        <dbReference type="EMBL" id="KAK9810872.1"/>
    </source>
</evidence>
<feature type="binding site" evidence="18">
    <location>
        <begin position="439"/>
        <end position="440"/>
    </location>
    <ligand>
        <name>FAD</name>
        <dbReference type="ChEBI" id="CHEBI:57692"/>
    </ligand>
</feature>
<protein>
    <recommendedName>
        <fullName evidence="20">Succinate dehydrogenase [ubiquinone] flavoprotein subunit, mitochondrial</fullName>
        <ecNumber evidence="20">1.3.5.1</ecNumber>
    </recommendedName>
</protein>
<keyword evidence="9 20" id="KW-0809">Transit peptide</keyword>
<evidence type="ECO:0000256" key="3">
    <source>
        <dbReference type="ARBA" id="ARBA00008040"/>
    </source>
</evidence>
<dbReference type="GO" id="GO:0050660">
    <property type="term" value="F:flavin adenine dinucleotide binding"/>
    <property type="evidence" value="ECO:0007669"/>
    <property type="project" value="InterPro"/>
</dbReference>
<dbReference type="Pfam" id="PF00890">
    <property type="entry name" value="FAD_binding_2"/>
    <property type="match status" value="1"/>
</dbReference>
<evidence type="ECO:0000256" key="13">
    <source>
        <dbReference type="ARBA" id="ARBA00023136"/>
    </source>
</evidence>
<evidence type="ECO:0000259" key="22">
    <source>
        <dbReference type="Pfam" id="PF02910"/>
    </source>
</evidence>
<dbReference type="NCBIfam" id="TIGR01816">
    <property type="entry name" value="sdhA_forward"/>
    <property type="match status" value="1"/>
</dbReference>
<feature type="binding site" evidence="18">
    <location>
        <position position="423"/>
    </location>
    <ligand>
        <name>FAD</name>
        <dbReference type="ChEBI" id="CHEBI:57692"/>
    </ligand>
</feature>
<dbReference type="GO" id="GO:0005743">
    <property type="term" value="C:mitochondrial inner membrane"/>
    <property type="evidence" value="ECO:0007669"/>
    <property type="project" value="UniProtKB-SubCell"/>
</dbReference>
<evidence type="ECO:0000256" key="15">
    <source>
        <dbReference type="ARBA" id="ARBA00059077"/>
    </source>
</evidence>
<feature type="domain" description="FAD-dependent oxidoreductase 2 FAD-binding" evidence="21">
    <location>
        <begin position="45"/>
        <end position="440"/>
    </location>
</feature>
<dbReference type="AlphaFoldDB" id="A0AAW1PQ62"/>
<feature type="domain" description="Fumarate reductase/succinate dehydrogenase flavoprotein-like C-terminal" evidence="22">
    <location>
        <begin position="495"/>
        <end position="634"/>
    </location>
</feature>
<keyword evidence="24" id="KW-1185">Reference proteome</keyword>
<keyword evidence="12" id="KW-0496">Mitochondrion</keyword>
<keyword evidence="7" id="KW-0999">Mitochondrion inner membrane</keyword>
<feature type="binding site" evidence="17">
    <location>
        <position position="278"/>
    </location>
    <ligand>
        <name>substrate</name>
    </ligand>
</feature>
<comment type="similarity">
    <text evidence="3 20">Belongs to the FAD-dependent oxidoreductase 2 family. FRD/SDH subfamily.</text>
</comment>
<evidence type="ECO:0000256" key="18">
    <source>
        <dbReference type="PIRSR" id="PIRSR611281-3"/>
    </source>
</evidence>
<comment type="caution">
    <text evidence="23">The sequence shown here is derived from an EMBL/GenBank/DDBJ whole genome shotgun (WGS) entry which is preliminary data.</text>
</comment>
<evidence type="ECO:0000256" key="12">
    <source>
        <dbReference type="ARBA" id="ARBA00023128"/>
    </source>
</evidence>
<dbReference type="NCBIfam" id="TIGR01812">
    <property type="entry name" value="sdhA_frdA_Gneg"/>
    <property type="match status" value="1"/>
</dbReference>
<evidence type="ECO:0000256" key="20">
    <source>
        <dbReference type="RuleBase" id="RU362051"/>
    </source>
</evidence>
<reference evidence="23 24" key="1">
    <citation type="journal article" date="2024" name="Nat. Commun.">
        <title>Phylogenomics reveals the evolutionary origins of lichenization in chlorophyte algae.</title>
        <authorList>
            <person name="Puginier C."/>
            <person name="Libourel C."/>
            <person name="Otte J."/>
            <person name="Skaloud P."/>
            <person name="Haon M."/>
            <person name="Grisel S."/>
            <person name="Petersen M."/>
            <person name="Berrin J.G."/>
            <person name="Delaux P.M."/>
            <person name="Dal Grande F."/>
            <person name="Keller J."/>
        </authorList>
    </citation>
    <scope>NUCLEOTIDE SEQUENCE [LARGE SCALE GENOMIC DNA]</scope>
    <source>
        <strain evidence="23 24">SAG 2036</strain>
    </source>
</reference>
<comment type="catalytic activity">
    <reaction evidence="14 20">
        <text>a quinone + succinate = fumarate + a quinol</text>
        <dbReference type="Rhea" id="RHEA:40523"/>
        <dbReference type="ChEBI" id="CHEBI:24646"/>
        <dbReference type="ChEBI" id="CHEBI:29806"/>
        <dbReference type="ChEBI" id="CHEBI:30031"/>
        <dbReference type="ChEBI" id="CHEBI:132124"/>
        <dbReference type="EC" id="1.3.5.1"/>
    </reaction>
</comment>
<evidence type="ECO:0000256" key="5">
    <source>
        <dbReference type="ARBA" id="ARBA00022532"/>
    </source>
</evidence>
<dbReference type="InterPro" id="IPR037099">
    <property type="entry name" value="Fum_R/Succ_DH_flav-like_C_sf"/>
</dbReference>
<dbReference type="InterPro" id="IPR015939">
    <property type="entry name" value="Fum_Rdtase/Succ_DH_flav-like_C"/>
</dbReference>
<dbReference type="Gene3D" id="4.10.80.40">
    <property type="entry name" value="succinate dehydrogenase protein domain"/>
    <property type="match status" value="1"/>
</dbReference>
<dbReference type="Proteomes" id="UP001465755">
    <property type="component" value="Unassembled WGS sequence"/>
</dbReference>
<feature type="binding site" evidence="18">
    <location>
        <begin position="50"/>
        <end position="55"/>
    </location>
    <ligand>
        <name>FAD</name>
        <dbReference type="ChEBI" id="CHEBI:57692"/>
    </ligand>
</feature>
<dbReference type="InterPro" id="IPR011281">
    <property type="entry name" value="Succ_DH_flav_su_fwd"/>
</dbReference>
<dbReference type="FunFam" id="1.20.58.100:FF:000001">
    <property type="entry name" value="Succinate dehydrogenase flavoprotein subunit (SdhA)"/>
    <property type="match status" value="1"/>
</dbReference>
<comment type="pathway">
    <text evidence="2 20">Carbohydrate metabolism; tricarboxylic acid cycle; fumarate from succinate (eukaryal route): step 1/1.</text>
</comment>
<dbReference type="Gene3D" id="1.20.58.100">
    <property type="entry name" value="Fumarate reductase/succinate dehydrogenase flavoprotein-like, C-terminal domain"/>
    <property type="match status" value="1"/>
</dbReference>
<feature type="binding site" evidence="17">
    <location>
        <position position="434"/>
    </location>
    <ligand>
        <name>substrate</name>
    </ligand>
</feature>
<dbReference type="GO" id="GO:0008177">
    <property type="term" value="F:succinate dehydrogenase (quinone) activity"/>
    <property type="evidence" value="ECO:0007669"/>
    <property type="project" value="UniProtKB-EC"/>
</dbReference>
<gene>
    <name evidence="23" type="ORF">WJX73_003791</name>
</gene>
<evidence type="ECO:0000256" key="1">
    <source>
        <dbReference type="ARBA" id="ARBA00004443"/>
    </source>
</evidence>
<feature type="binding site" evidence="18">
    <location>
        <begin position="73"/>
        <end position="88"/>
    </location>
    <ligand>
        <name>FAD</name>
        <dbReference type="ChEBI" id="CHEBI:57692"/>
    </ligand>
</feature>
<keyword evidence="11 20" id="KW-0560">Oxidoreductase</keyword>
<dbReference type="SUPFAM" id="SSF51905">
    <property type="entry name" value="FAD/NAD(P)-binding domain"/>
    <property type="match status" value="1"/>
</dbReference>
<evidence type="ECO:0000259" key="21">
    <source>
        <dbReference type="Pfam" id="PF00890"/>
    </source>
</evidence>
<dbReference type="InterPro" id="IPR003953">
    <property type="entry name" value="FAD-dep_OxRdtase_2_FAD-bd"/>
</dbReference>
<keyword evidence="10 20" id="KW-0249">Electron transport</keyword>
<comment type="subcellular location">
    <subcellularLocation>
        <location evidence="1 20">Mitochondrion inner membrane</location>
        <topology evidence="1 20">Peripheral membrane protein</topology>
        <orientation evidence="1 20">Matrix side</orientation>
    </subcellularLocation>
</comment>
<evidence type="ECO:0000256" key="10">
    <source>
        <dbReference type="ARBA" id="ARBA00022982"/>
    </source>
</evidence>
<dbReference type="SUPFAM" id="SSF56425">
    <property type="entry name" value="Succinate dehydrogenase/fumarate reductase flavoprotein, catalytic domain"/>
    <property type="match status" value="1"/>
</dbReference>
<keyword evidence="4 20" id="KW-0813">Transport</keyword>
<evidence type="ECO:0000256" key="2">
    <source>
        <dbReference type="ARBA" id="ARBA00004788"/>
    </source>
</evidence>
<dbReference type="Gene3D" id="3.50.50.60">
    <property type="entry name" value="FAD/NAD(P)-binding domain"/>
    <property type="match status" value="1"/>
</dbReference>
<evidence type="ECO:0000256" key="9">
    <source>
        <dbReference type="ARBA" id="ARBA00022946"/>
    </source>
</evidence>
<keyword evidence="5 20" id="KW-0816">Tricarboxylic acid cycle</keyword>
<dbReference type="PANTHER" id="PTHR11632">
    <property type="entry name" value="SUCCINATE DEHYDROGENASE 2 FLAVOPROTEIN SUBUNIT"/>
    <property type="match status" value="1"/>
</dbReference>
<evidence type="ECO:0000256" key="14">
    <source>
        <dbReference type="ARBA" id="ARBA00049220"/>
    </source>
</evidence>
<feature type="active site" description="Proton acceptor" evidence="16">
    <location>
        <position position="322"/>
    </location>
</feature>
<organism evidence="23 24">
    <name type="scientific">Symbiochloris irregularis</name>
    <dbReference type="NCBI Taxonomy" id="706552"/>
    <lineage>
        <taxon>Eukaryota</taxon>
        <taxon>Viridiplantae</taxon>
        <taxon>Chlorophyta</taxon>
        <taxon>core chlorophytes</taxon>
        <taxon>Trebouxiophyceae</taxon>
        <taxon>Trebouxiales</taxon>
        <taxon>Trebouxiaceae</taxon>
        <taxon>Symbiochloris</taxon>
    </lineage>
</organism>
<feature type="binding site" evidence="17">
    <location>
        <position position="389"/>
    </location>
    <ligand>
        <name>substrate</name>
    </ligand>
</feature>
<dbReference type="PANTHER" id="PTHR11632:SF51">
    <property type="entry name" value="SUCCINATE DEHYDROGENASE [UBIQUINONE] FLAVOPROTEIN SUBUNIT, MITOCHONDRIAL"/>
    <property type="match status" value="1"/>
</dbReference>
<dbReference type="InterPro" id="IPR036188">
    <property type="entry name" value="FAD/NAD-bd_sf"/>
</dbReference>
<dbReference type="GO" id="GO:0006121">
    <property type="term" value="P:mitochondrial electron transport, succinate to ubiquinone"/>
    <property type="evidence" value="ECO:0007669"/>
    <property type="project" value="TreeGrafter"/>
</dbReference>
<dbReference type="PROSITE" id="PS00504">
    <property type="entry name" value="FRD_SDH_FAD_BINDING"/>
    <property type="match status" value="1"/>
</dbReference>
<dbReference type="EC" id="1.3.5.1" evidence="20"/>
<name>A0AAW1PQ62_9CHLO</name>
<proteinExistence type="inferred from homology"/>
<sequence length="634" mass="68916">MLRRRAARAAARLLSQSRCGEAALTGSRSLASKGQAYPIIEHTYDAVVVGAGGAGLRAAVGLNEHGFNTACITKLFPTRSHTVAAQGGINAALGNMGQDDWRWHAYDTIKGSDWLGDQDAIQYMCREAPKAVVELENYGLPFSRTDEGKIYQRAFGGQSLDFGKGGQAYRCAAAADRTGHAMLHTLYGQAMKHNCQFFVEYLALDLIMEGGECRGVMALCMEDGTLHRFRCKNTVLATGGYGRAYFSCTSAHTCTGDGNAMAARAGVPLQDLEFVQFHPTGIYGAGCLITEGSRGEGGVLRNSEGERFMERYAPTAKDLASRDVVSRSMTMEIREGRGVGKDGDHIHLHLDHLPPALLAERLPGISETAAIFAGVDVTREPIPVLPTVHYNMGGVPTNFKGQVLMPTKDNPDAVLPGLLAAGEASSASVHGANRLGANSLLDIVVFGRACANTIAETSKPGDKQPELAEGAGQGSIHRLDELRFSKGPLHTSEIRKKLQRNMQNDAAVFRTQETLEEGCSKIDATVASFADVGIKDRSMVWNTDLIETIELENLLINAAITMHGAEQRKESRGAHAREDFTKRDDEHWMKHTLGWFEYPGEDVSKGKVRIDYRPVHMDPLDSEMDHVPPKARTY</sequence>
<dbReference type="FunFam" id="3.90.700.10:FF:000001">
    <property type="entry name" value="Mitochondrial succinate dehydrogenase flavoprotein subunit"/>
    <property type="match status" value="1"/>
</dbReference>
<accession>A0AAW1PQ62</accession>
<feature type="modified residue" description="Tele-8alpha-FAD histidine" evidence="19">
    <location>
        <position position="81"/>
    </location>
</feature>
<dbReference type="FunFam" id="3.50.50.60:FF:000482">
    <property type="entry name" value="Succinate dehydrogenase complex, subunit A, flavoprotein (Fp)"/>
    <property type="match status" value="1"/>
</dbReference>
<feature type="binding site" evidence="18">
    <location>
        <position position="257"/>
    </location>
    <ligand>
        <name>FAD</name>
        <dbReference type="ChEBI" id="CHEBI:57692"/>
    </ligand>
</feature>
<dbReference type="GO" id="GO:0009055">
    <property type="term" value="F:electron transfer activity"/>
    <property type="evidence" value="ECO:0007669"/>
    <property type="project" value="TreeGrafter"/>
</dbReference>
<dbReference type="InterPro" id="IPR030664">
    <property type="entry name" value="SdhA/FrdA/AprA"/>
</dbReference>
<comment type="function">
    <text evidence="15 20">Flavoprotein (FP) subunit of succinate dehydrogenase (SDH) that is involved in complex II of the mitochondrial electron transport chain and is responsible for transferring electrons from succinate to ubiquinone (coenzyme Q).</text>
</comment>
<evidence type="ECO:0000256" key="7">
    <source>
        <dbReference type="ARBA" id="ARBA00022792"/>
    </source>
</evidence>
<dbReference type="PIRSF" id="PIRSF000171">
    <property type="entry name" value="SDHA_APRA_LASPO"/>
    <property type="match status" value="1"/>
</dbReference>
<dbReference type="InterPro" id="IPR027477">
    <property type="entry name" value="Succ_DH/fumarate_Rdtase_cat_sf"/>
</dbReference>
<keyword evidence="13 20" id="KW-0472">Membrane</keyword>
<evidence type="ECO:0000256" key="8">
    <source>
        <dbReference type="ARBA" id="ARBA00022827"/>
    </source>
</evidence>
<feature type="binding site" evidence="17">
    <location>
        <position position="290"/>
    </location>
    <ligand>
        <name>substrate</name>
    </ligand>
</feature>
<dbReference type="EMBL" id="JALJOQ010000013">
    <property type="protein sequence ID" value="KAK9810872.1"/>
    <property type="molecule type" value="Genomic_DNA"/>
</dbReference>
<dbReference type="Gene3D" id="3.90.700.10">
    <property type="entry name" value="Succinate dehydrogenase/fumarate reductase flavoprotein, catalytic domain"/>
    <property type="match status" value="1"/>
</dbReference>
<dbReference type="FunFam" id="4.10.80.40:FF:000002">
    <property type="entry name" value="Succinate dehydrogenase [ubiquinone] flavoprotein subunit, mitochondrial"/>
    <property type="match status" value="1"/>
</dbReference>
<evidence type="ECO:0000256" key="4">
    <source>
        <dbReference type="ARBA" id="ARBA00022448"/>
    </source>
</evidence>
<keyword evidence="6 18" id="KW-0285">Flavoprotein</keyword>
<dbReference type="InterPro" id="IPR014006">
    <property type="entry name" value="Succ_Dhase_FrdA_Gneg"/>
</dbReference>
<dbReference type="GO" id="GO:0006099">
    <property type="term" value="P:tricarboxylic acid cycle"/>
    <property type="evidence" value="ECO:0007669"/>
    <property type="project" value="UniProtKB-KW"/>
</dbReference>
<evidence type="ECO:0000256" key="17">
    <source>
        <dbReference type="PIRSR" id="PIRSR611281-2"/>
    </source>
</evidence>
<evidence type="ECO:0000256" key="16">
    <source>
        <dbReference type="PIRSR" id="PIRSR000171-1"/>
    </source>
</evidence>